<name>A0A0M9DE49_9LACO</name>
<gene>
    <name evidence="1" type="primary">frnE</name>
    <name evidence="1" type="ORF">FF306_00261</name>
    <name evidence="2" type="ORF">RZ71_08690</name>
    <name evidence="3" type="ORF">RZ72_14040</name>
    <name evidence="4" type="ORF">RZ78_13860</name>
</gene>
<evidence type="ECO:0000313" key="5">
    <source>
        <dbReference type="Proteomes" id="UP000037749"/>
    </source>
</evidence>
<keyword evidence="1" id="KW-0413">Isomerase</keyword>
<dbReference type="Proteomes" id="UP000050269">
    <property type="component" value="Unassembled WGS sequence"/>
</dbReference>
<dbReference type="Proteomes" id="UP000186588">
    <property type="component" value="Unassembled WGS sequence"/>
</dbReference>
<dbReference type="RefSeq" id="WP_051592213.1">
    <property type="nucleotide sequence ID" value="NZ_BDDX01000001.1"/>
</dbReference>
<evidence type="ECO:0000313" key="1">
    <source>
        <dbReference type="EMBL" id="GAT90166.1"/>
    </source>
</evidence>
<dbReference type="AlphaFoldDB" id="A0A0M9DE49"/>
<dbReference type="Gene3D" id="3.40.30.10">
    <property type="entry name" value="Glutaredoxin"/>
    <property type="match status" value="1"/>
</dbReference>
<evidence type="ECO:0000313" key="3">
    <source>
        <dbReference type="EMBL" id="KOY79033.1"/>
    </source>
</evidence>
<dbReference type="EMBL" id="BDDX01000001">
    <property type="protein sequence ID" value="GAT90166.1"/>
    <property type="molecule type" value="Genomic_DNA"/>
</dbReference>
<dbReference type="SUPFAM" id="SSF52833">
    <property type="entry name" value="Thioredoxin-like"/>
    <property type="match status" value="1"/>
</dbReference>
<dbReference type="InterPro" id="IPR036249">
    <property type="entry name" value="Thioredoxin-like_sf"/>
</dbReference>
<protein>
    <submittedName>
        <fullName evidence="1">Dithiol-disulfide isomerase</fullName>
    </submittedName>
</protein>
<evidence type="ECO:0000313" key="8">
    <source>
        <dbReference type="Proteomes" id="UP000186588"/>
    </source>
</evidence>
<dbReference type="Proteomes" id="UP000037749">
    <property type="component" value="Unassembled WGS sequence"/>
</dbReference>
<dbReference type="EMBL" id="JXCZ01000022">
    <property type="protein sequence ID" value="KOY79033.1"/>
    <property type="molecule type" value="Genomic_DNA"/>
</dbReference>
<keyword evidence="6" id="KW-1185">Reference proteome</keyword>
<dbReference type="EMBL" id="JXDF01000017">
    <property type="protein sequence ID" value="KPN82273.1"/>
    <property type="molecule type" value="Genomic_DNA"/>
</dbReference>
<dbReference type="Pfam" id="PF13743">
    <property type="entry name" value="Thioredoxin_5"/>
    <property type="match status" value="1"/>
</dbReference>
<reference evidence="5 6" key="1">
    <citation type="journal article" date="2015" name="Genome Biol. Evol.">
        <title>Functionally Structured Genomes in Lactobacillus kunkeei Colonizing the Honey Crop and Food Products of Honeybees and Stingless Bees.</title>
        <authorList>
            <person name="Tamarit D."/>
            <person name="Ellegaard K.M."/>
            <person name="Wikander J."/>
            <person name="Olofsson T."/>
            <person name="Vasquez A."/>
            <person name="Andersson S.G."/>
        </authorList>
    </citation>
    <scope>NUCLEOTIDE SEQUENCE [LARGE SCALE GENOMIC DNA]</scope>
    <source>
        <strain evidence="2 6">LAko</strain>
        <strain evidence="3 5">LAla</strain>
        <strain evidence="4 7">LMbo</strain>
    </source>
</reference>
<evidence type="ECO:0000313" key="4">
    <source>
        <dbReference type="EMBL" id="KPN82273.1"/>
    </source>
</evidence>
<evidence type="ECO:0000313" key="2">
    <source>
        <dbReference type="EMBL" id="KOY76417.1"/>
    </source>
</evidence>
<dbReference type="EMBL" id="JXCY01000006">
    <property type="protein sequence ID" value="KOY76417.1"/>
    <property type="molecule type" value="Genomic_DNA"/>
</dbReference>
<comment type="caution">
    <text evidence="3">The sequence shown here is derived from an EMBL/GenBank/DDBJ whole genome shotgun (WGS) entry which is preliminary data.</text>
</comment>
<evidence type="ECO:0000313" key="7">
    <source>
        <dbReference type="Proteomes" id="UP000050269"/>
    </source>
</evidence>
<dbReference type="PATRIC" id="fig|148814.13.peg.919"/>
<sequence length="213" mass="24485">MFELFLFIDPLCKACRNSENTVLQISEDVDSKFKLQFIPIYNLKVVQTDFCNSNNQLKKRLSSEELSALYRNVVLDYKAALFQGMKKGRKFLTAIQDKLLTEGYIYSDEMAIEIAKKCGLDVEMFKEDRRSNLAKKSIKKDQDLVQNMKIEKPASAVIFNCEGNDDGILTDDIEYSTLFNACCDKNLTPEYLKDALSESSLKETKMKHLRVLK</sequence>
<reference evidence="1 8" key="2">
    <citation type="journal article" date="2016" name="Syst. Appl. Microbiol.">
        <title>Genomic characterization of a fructophilic bee symbiont Lactobacillus kunkeei reveals its niche-specific adaptation.</title>
        <authorList>
            <person name="Maeno S."/>
            <person name="Tanizawa Y."/>
            <person name="Kanesaki Y."/>
            <person name="Kubota E."/>
            <person name="Kumar H."/>
            <person name="Dicks L."/>
            <person name="Salminen S."/>
            <person name="Nakagawa J."/>
            <person name="Arita M."/>
            <person name="Endo A."/>
        </authorList>
    </citation>
    <scope>NUCLEOTIDE SEQUENCE [LARGE SCALE GENOMIC DNA]</scope>
    <source>
        <strain evidence="1 8">FF30-6</strain>
    </source>
</reference>
<proteinExistence type="predicted"/>
<organism evidence="3 5">
    <name type="scientific">Apilactobacillus kunkeei</name>
    <dbReference type="NCBI Taxonomy" id="148814"/>
    <lineage>
        <taxon>Bacteria</taxon>
        <taxon>Bacillati</taxon>
        <taxon>Bacillota</taxon>
        <taxon>Bacilli</taxon>
        <taxon>Lactobacillales</taxon>
        <taxon>Lactobacillaceae</taxon>
        <taxon>Apilactobacillus</taxon>
    </lineage>
</organism>
<dbReference type="Proteomes" id="UP000037778">
    <property type="component" value="Unassembled WGS sequence"/>
</dbReference>
<accession>A0A0M9DE49</accession>
<evidence type="ECO:0000313" key="6">
    <source>
        <dbReference type="Proteomes" id="UP000037778"/>
    </source>
</evidence>
<dbReference type="GO" id="GO:0016853">
    <property type="term" value="F:isomerase activity"/>
    <property type="evidence" value="ECO:0007669"/>
    <property type="project" value="UniProtKB-KW"/>
</dbReference>